<name>A0A3T1DBC5_9BACL</name>
<dbReference type="GO" id="GO:0008967">
    <property type="term" value="F:phosphoglycolate phosphatase activity"/>
    <property type="evidence" value="ECO:0007669"/>
    <property type="project" value="TreeGrafter"/>
</dbReference>
<dbReference type="CDD" id="cd01427">
    <property type="entry name" value="HAD_like"/>
    <property type="match status" value="1"/>
</dbReference>
<accession>A0A3T1DBC5</accession>
<reference evidence="1 2" key="1">
    <citation type="submission" date="2019-01" db="EMBL/GenBank/DDBJ databases">
        <title>Complete genome sequence of Cohnella hallensis HS21 isolated from Korean fir (Abies koreana) rhizospheric soil.</title>
        <authorList>
            <person name="Jiang L."/>
            <person name="Kang S.W."/>
            <person name="Kim S."/>
            <person name="Jung J."/>
            <person name="Kim C.Y."/>
            <person name="Kim D.H."/>
            <person name="Kim S.W."/>
            <person name="Lee J."/>
        </authorList>
    </citation>
    <scope>NUCLEOTIDE SEQUENCE [LARGE SCALE GENOMIC DNA]</scope>
    <source>
        <strain evidence="1 2">HS21</strain>
    </source>
</reference>
<organism evidence="1 2">
    <name type="scientific">Cohnella abietis</name>
    <dbReference type="NCBI Taxonomy" id="2507935"/>
    <lineage>
        <taxon>Bacteria</taxon>
        <taxon>Bacillati</taxon>
        <taxon>Bacillota</taxon>
        <taxon>Bacilli</taxon>
        <taxon>Bacillales</taxon>
        <taxon>Paenibacillaceae</taxon>
        <taxon>Cohnella</taxon>
    </lineage>
</organism>
<dbReference type="GO" id="GO:0006281">
    <property type="term" value="P:DNA repair"/>
    <property type="evidence" value="ECO:0007669"/>
    <property type="project" value="TreeGrafter"/>
</dbReference>
<dbReference type="Pfam" id="PF00702">
    <property type="entry name" value="Hydrolase"/>
    <property type="match status" value="1"/>
</dbReference>
<dbReference type="InterPro" id="IPR036412">
    <property type="entry name" value="HAD-like_sf"/>
</dbReference>
<dbReference type="SUPFAM" id="SSF56784">
    <property type="entry name" value="HAD-like"/>
    <property type="match status" value="1"/>
</dbReference>
<proteinExistence type="predicted"/>
<sequence>MAAVKAIVFDFDGTISTLRAGWEEIMRPFMYESIVGDRELSEAQEDALFQEIDEYIDQSTGIQTIYQMRWLADTVEKKGWNTPILGEWEYKAIYNDRLLEQVEVRIKNLREGKLNAEDYLIKGAVALIRELHSRGVEMYIASGTDHPDVVREVEVLGIAPYITEIAGAPVGKAECSKEKVIQDLIRDKGLSGRELAVIGDGKVEIRLGKEAGGISLGLASDEEKREGLNVVKQKRLEVAGADWISGDFNNIDEWLARLGL</sequence>
<dbReference type="Proteomes" id="UP000289856">
    <property type="component" value="Chromosome"/>
</dbReference>
<dbReference type="EMBL" id="AP019400">
    <property type="protein sequence ID" value="BBI35402.1"/>
    <property type="molecule type" value="Genomic_DNA"/>
</dbReference>
<dbReference type="RefSeq" id="WP_130614026.1">
    <property type="nucleotide sequence ID" value="NZ_AP019400.1"/>
</dbReference>
<gene>
    <name evidence="1" type="ORF">KCTCHS21_48010</name>
</gene>
<dbReference type="PANTHER" id="PTHR43434:SF1">
    <property type="entry name" value="PHOSPHOGLYCOLATE PHOSPHATASE"/>
    <property type="match status" value="1"/>
</dbReference>
<dbReference type="Gene3D" id="3.40.50.1000">
    <property type="entry name" value="HAD superfamily/HAD-like"/>
    <property type="match status" value="1"/>
</dbReference>
<dbReference type="SFLD" id="SFLDS00003">
    <property type="entry name" value="Haloacid_Dehalogenase"/>
    <property type="match status" value="1"/>
</dbReference>
<evidence type="ECO:0000313" key="1">
    <source>
        <dbReference type="EMBL" id="BBI35402.1"/>
    </source>
</evidence>
<dbReference type="OrthoDB" id="9797743at2"/>
<evidence type="ECO:0008006" key="3">
    <source>
        <dbReference type="Google" id="ProtNLM"/>
    </source>
</evidence>
<dbReference type="SFLD" id="SFLDG01129">
    <property type="entry name" value="C1.5:_HAD__Beta-PGM__Phosphata"/>
    <property type="match status" value="1"/>
</dbReference>
<dbReference type="PANTHER" id="PTHR43434">
    <property type="entry name" value="PHOSPHOGLYCOLATE PHOSPHATASE"/>
    <property type="match status" value="1"/>
</dbReference>
<keyword evidence="2" id="KW-1185">Reference proteome</keyword>
<dbReference type="AlphaFoldDB" id="A0A3T1DBC5"/>
<evidence type="ECO:0000313" key="2">
    <source>
        <dbReference type="Proteomes" id="UP000289856"/>
    </source>
</evidence>
<dbReference type="InterPro" id="IPR050155">
    <property type="entry name" value="HAD-like_hydrolase_sf"/>
</dbReference>
<dbReference type="GO" id="GO:0005829">
    <property type="term" value="C:cytosol"/>
    <property type="evidence" value="ECO:0007669"/>
    <property type="project" value="TreeGrafter"/>
</dbReference>
<dbReference type="InterPro" id="IPR023214">
    <property type="entry name" value="HAD_sf"/>
</dbReference>
<protein>
    <recommendedName>
        <fullName evidence="3">Haloacid dehalogenase</fullName>
    </recommendedName>
</protein>
<dbReference type="KEGG" id="cohn:KCTCHS21_48010"/>